<reference evidence="2 3" key="1">
    <citation type="journal article" date="2011" name="PLoS Pathog.">
        <title>Endophytic Life Strategies Decoded by Genome and Transcriptome Analyses of the Mutualistic Root Symbiont Piriformospora indica.</title>
        <authorList>
            <person name="Zuccaro A."/>
            <person name="Lahrmann U."/>
            <person name="Guldener U."/>
            <person name="Langen G."/>
            <person name="Pfiffi S."/>
            <person name="Biedenkopf D."/>
            <person name="Wong P."/>
            <person name="Samans B."/>
            <person name="Grimm C."/>
            <person name="Basiewicz M."/>
            <person name="Murat C."/>
            <person name="Martin F."/>
            <person name="Kogel K.H."/>
        </authorList>
    </citation>
    <scope>NUCLEOTIDE SEQUENCE [LARGE SCALE GENOMIC DNA]</scope>
    <source>
        <strain evidence="2 3">DSM 11827</strain>
    </source>
</reference>
<sequence>MTGTATPTRSCLKRRLHDALASSSLESTSGSSCANSLSQKSTLCKTVSFDGKEHIYFADPDYDRHSVPVAPKLSYEDLLELKMLNINLMCPQNKCAVIPIGILPLLPASDATPLPTTTAPAVVQSRPKPSGLARHLSAQNQHFVGLLDDDLVSMSSTPPPSSPSDHSPNTSGIPLPMIATDDEGQLIFQFSSSDDLEDEIIRTTPPTSSHPHHKLASSENSPKHVNTPPPAPKSGAPQSSNSGVVTPPFPVLPSPSSQANVAAMTLTPSFFSMTPQTSPTPSAPSSPFPFAPPVSTCVALPSPPPLPTSPSIDQVRPKATSSPSAIDPHHAVSSPKGLQKHQHHRSTSSPISSPKKAPATLSPLATPHASPTFTIPLHMHMGSPRATSVNPSSATHGAGASQAHTQSVIAPPGPLAALHQRHPLSPQLSGLPSPSLVPPSPLSLYPPNLDQHQPSSNGTSSPAGFFGERKRSATATIATTSGVAGHVKRASVGGPTSTLARPSSPVVKPLKS</sequence>
<dbReference type="STRING" id="1109443.G4TH98"/>
<evidence type="ECO:0000313" key="2">
    <source>
        <dbReference type="EMBL" id="CCA70691.1"/>
    </source>
</evidence>
<feature type="compositionally biased region" description="Low complexity" evidence="1">
    <location>
        <begin position="347"/>
        <end position="360"/>
    </location>
</feature>
<organism evidence="2 3">
    <name type="scientific">Serendipita indica (strain DSM 11827)</name>
    <name type="common">Root endophyte fungus</name>
    <name type="synonym">Piriformospora indica</name>
    <dbReference type="NCBI Taxonomy" id="1109443"/>
    <lineage>
        <taxon>Eukaryota</taxon>
        <taxon>Fungi</taxon>
        <taxon>Dikarya</taxon>
        <taxon>Basidiomycota</taxon>
        <taxon>Agaricomycotina</taxon>
        <taxon>Agaricomycetes</taxon>
        <taxon>Sebacinales</taxon>
        <taxon>Serendipitaceae</taxon>
        <taxon>Serendipita</taxon>
    </lineage>
</organism>
<feature type="compositionally biased region" description="Polar residues" evidence="1">
    <location>
        <begin position="385"/>
        <end position="395"/>
    </location>
</feature>
<feature type="compositionally biased region" description="Polar residues" evidence="1">
    <location>
        <begin position="450"/>
        <end position="462"/>
    </location>
</feature>
<dbReference type="OMA" id="VVFTENC"/>
<evidence type="ECO:0000256" key="1">
    <source>
        <dbReference type="SAM" id="MobiDB-lite"/>
    </source>
</evidence>
<dbReference type="Proteomes" id="UP000007148">
    <property type="component" value="Unassembled WGS sequence"/>
</dbReference>
<protein>
    <submittedName>
        <fullName evidence="2">Uncharacterized protein</fullName>
    </submittedName>
</protein>
<feature type="region of interest" description="Disordered" evidence="1">
    <location>
        <begin position="299"/>
        <end position="472"/>
    </location>
</feature>
<feature type="region of interest" description="Disordered" evidence="1">
    <location>
        <begin position="150"/>
        <end position="177"/>
    </location>
</feature>
<comment type="caution">
    <text evidence="2">The sequence shown here is derived from an EMBL/GenBank/DDBJ whole genome shotgun (WGS) entry which is preliminary data.</text>
</comment>
<gene>
    <name evidence="2" type="ORF">PIIN_04625</name>
</gene>
<dbReference type="InParanoid" id="G4TH98"/>
<dbReference type="OrthoDB" id="2802795at2759"/>
<name>G4TH98_SERID</name>
<feature type="region of interest" description="Disordered" evidence="1">
    <location>
        <begin position="201"/>
        <end position="256"/>
    </location>
</feature>
<feature type="compositionally biased region" description="Low complexity" evidence="1">
    <location>
        <begin position="423"/>
        <end position="434"/>
    </location>
</feature>
<dbReference type="EMBL" id="CAFZ01000091">
    <property type="protein sequence ID" value="CCA70691.1"/>
    <property type="molecule type" value="Genomic_DNA"/>
</dbReference>
<dbReference type="HOGENOM" id="CLU_530145_0_0_1"/>
<keyword evidence="3" id="KW-1185">Reference proteome</keyword>
<evidence type="ECO:0000313" key="3">
    <source>
        <dbReference type="Proteomes" id="UP000007148"/>
    </source>
</evidence>
<feature type="region of interest" description="Disordered" evidence="1">
    <location>
        <begin position="487"/>
        <end position="512"/>
    </location>
</feature>
<proteinExistence type="predicted"/>
<dbReference type="eggNOG" id="ENOG502STE4">
    <property type="taxonomic scope" value="Eukaryota"/>
</dbReference>
<dbReference type="AlphaFoldDB" id="G4TH98"/>
<accession>G4TH98</accession>